<sequence length="631" mass="71919">MHKRWKGGSLLLLLLFCVCNANAWPTWRAKNQNSAAPAGSDSWNPAKSSIGTAFEFGKGHAVVEEEGISKTLLLKQARLTAKSSSDGLCYQSAYNKLLSSCSQILQNDEKKSRLAFEFTECFLKMTGGPPLPRCPDTSLVRFCTEKFDDHTKRIYLAFFIETAAMCYHIQSDVFKKETEDVVNDLKETSHEVVKRVKEVEGLSHQIINDALKQSEKLQEKLSGVEALSQSLLTQKEHFERQLKSQLDTAQEVYESYGRIRSQQGELQVFYDDMHKTINNHMKELQNAVLDANEQIHSTSEGYKHLAQEQTLFANSFLKKIEHLKESFHVSFDDLKESHILAAQEARLSLQELVNGVQKAQNIFHSLQTKVDVAFDLHLKNAHAILEAQVALSTKQSSILSSLDRIFSLFDSSLYDLRALKTLTFYALSLFLLSIFTNAKQLQSTKVYLYAGLCISIAMEMYVTKTYGSLPRGQEWIQTVSYFIRMSFGVSTLIIILYRIFTYRDLSCQSHELLLQLHQRFCELANHYDKSTLYPDASEDKCCSGQLQFAPTSKSVKQFLASNILRRTLKLARGERESHQNADSSLEDDDDPDYQFPETDIGKVIYRSSYNLRSFCNRRKSCCFKKMCGVRA</sequence>
<dbReference type="Proteomes" id="UP000825935">
    <property type="component" value="Chromosome 25"/>
</dbReference>
<keyword evidence="5" id="KW-1185">Reference proteome</keyword>
<keyword evidence="2" id="KW-0812">Transmembrane</keyword>
<dbReference type="OMA" id="QQTWKIN"/>
<feature type="transmembrane region" description="Helical" evidence="2">
    <location>
        <begin position="422"/>
        <end position="439"/>
    </location>
</feature>
<dbReference type="OrthoDB" id="377549at2759"/>
<name>A0A8T2RSK1_CERRI</name>
<feature type="chain" id="PRO_5035882608" description="Protein GAMETE EXPRESSED 1" evidence="3">
    <location>
        <begin position="24"/>
        <end position="631"/>
    </location>
</feature>
<evidence type="ECO:0000256" key="1">
    <source>
        <dbReference type="SAM" id="MobiDB-lite"/>
    </source>
</evidence>
<comment type="caution">
    <text evidence="4">The sequence shown here is derived from an EMBL/GenBank/DDBJ whole genome shotgun (WGS) entry which is preliminary data.</text>
</comment>
<evidence type="ECO:0008006" key="6">
    <source>
        <dbReference type="Google" id="ProtNLM"/>
    </source>
</evidence>
<organism evidence="4 5">
    <name type="scientific">Ceratopteris richardii</name>
    <name type="common">Triangle waterfern</name>
    <dbReference type="NCBI Taxonomy" id="49495"/>
    <lineage>
        <taxon>Eukaryota</taxon>
        <taxon>Viridiplantae</taxon>
        <taxon>Streptophyta</taxon>
        <taxon>Embryophyta</taxon>
        <taxon>Tracheophyta</taxon>
        <taxon>Polypodiopsida</taxon>
        <taxon>Polypodiidae</taxon>
        <taxon>Polypodiales</taxon>
        <taxon>Pteridineae</taxon>
        <taxon>Pteridaceae</taxon>
        <taxon>Parkerioideae</taxon>
        <taxon>Ceratopteris</taxon>
    </lineage>
</organism>
<dbReference type="InterPro" id="IPR040346">
    <property type="entry name" value="GEX1/Brambleberry"/>
</dbReference>
<dbReference type="PANTHER" id="PTHR33538">
    <property type="entry name" value="PROTEIN GAMETE EXPRESSED 1"/>
    <property type="match status" value="1"/>
</dbReference>
<feature type="signal peptide" evidence="3">
    <location>
        <begin position="1"/>
        <end position="23"/>
    </location>
</feature>
<keyword evidence="2" id="KW-0472">Membrane</keyword>
<evidence type="ECO:0000256" key="2">
    <source>
        <dbReference type="SAM" id="Phobius"/>
    </source>
</evidence>
<gene>
    <name evidence="4" type="ORF">KP509_25G042200</name>
</gene>
<proteinExistence type="predicted"/>
<feature type="transmembrane region" description="Helical" evidence="2">
    <location>
        <begin position="482"/>
        <end position="500"/>
    </location>
</feature>
<accession>A0A8T2RSK1</accession>
<feature type="transmembrane region" description="Helical" evidence="2">
    <location>
        <begin position="446"/>
        <end position="462"/>
    </location>
</feature>
<evidence type="ECO:0000313" key="5">
    <source>
        <dbReference type="Proteomes" id="UP000825935"/>
    </source>
</evidence>
<reference evidence="4" key="1">
    <citation type="submission" date="2021-08" db="EMBL/GenBank/DDBJ databases">
        <title>WGS assembly of Ceratopteris richardii.</title>
        <authorList>
            <person name="Marchant D.B."/>
            <person name="Chen G."/>
            <person name="Jenkins J."/>
            <person name="Shu S."/>
            <person name="Leebens-Mack J."/>
            <person name="Grimwood J."/>
            <person name="Schmutz J."/>
            <person name="Soltis P."/>
            <person name="Soltis D."/>
            <person name="Chen Z.-H."/>
        </authorList>
    </citation>
    <scope>NUCLEOTIDE SEQUENCE</scope>
    <source>
        <strain evidence="4">Whitten #5841</strain>
        <tissue evidence="4">Leaf</tissue>
    </source>
</reference>
<keyword evidence="3" id="KW-0732">Signal</keyword>
<evidence type="ECO:0000313" key="4">
    <source>
        <dbReference type="EMBL" id="KAH7298413.1"/>
    </source>
</evidence>
<feature type="region of interest" description="Disordered" evidence="1">
    <location>
        <begin position="574"/>
        <end position="593"/>
    </location>
</feature>
<dbReference type="AlphaFoldDB" id="A0A8T2RSK1"/>
<dbReference type="PANTHER" id="PTHR33538:SF2">
    <property type="entry name" value="PROTEIN GAMETE EXPRESSED 1"/>
    <property type="match status" value="1"/>
</dbReference>
<keyword evidence="2" id="KW-1133">Transmembrane helix</keyword>
<dbReference type="EMBL" id="CM035430">
    <property type="protein sequence ID" value="KAH7298413.1"/>
    <property type="molecule type" value="Genomic_DNA"/>
</dbReference>
<evidence type="ECO:0000256" key="3">
    <source>
        <dbReference type="SAM" id="SignalP"/>
    </source>
</evidence>
<protein>
    <recommendedName>
        <fullName evidence="6">Protein GAMETE EXPRESSED 1</fullName>
    </recommendedName>
</protein>